<dbReference type="AlphaFoldDB" id="A0A855XXK3"/>
<dbReference type="EMBL" id="QLLI01000001">
    <property type="protein sequence ID" value="RAJ03403.1"/>
    <property type="molecule type" value="Genomic_DNA"/>
</dbReference>
<dbReference type="Proteomes" id="UP000248827">
    <property type="component" value="Unassembled WGS sequence"/>
</dbReference>
<protein>
    <submittedName>
        <fullName evidence="1">Uncharacterized protein</fullName>
    </submittedName>
</protein>
<evidence type="ECO:0000313" key="4">
    <source>
        <dbReference type="Proteomes" id="UP000248827"/>
    </source>
</evidence>
<reference evidence="1 3" key="1">
    <citation type="submission" date="2018-05" db="EMBL/GenBank/DDBJ databases">
        <title>Freshwater and sediment microbial communities from various areas in North America, analyzing microbe dynamics in response to fracking.</title>
        <authorList>
            <person name="Lamendella R."/>
        </authorList>
    </citation>
    <scope>NUCLEOTIDE SEQUENCE [LARGE SCALE GENOMIC DNA]</scope>
    <source>
        <strain evidence="1 3">DB-3</strain>
        <strain evidence="2 4">NG-13</strain>
    </source>
</reference>
<comment type="caution">
    <text evidence="1">The sequence shown here is derived from an EMBL/GenBank/DDBJ whole genome shotgun (WGS) entry which is preliminary data.</text>
</comment>
<gene>
    <name evidence="2" type="ORF">DET54_101602</name>
    <name evidence="1" type="ORF">DET56_10376</name>
</gene>
<sequence>MNCSDPGVKILLHLVNNIIHTGLNGFLVNGIKIVMIAAIEANSANIQEASHSLGCFFRLFIKILTFSLERCKKLVTFSCDPSFIMQCSME</sequence>
<name>A0A855XXK3_9BACL</name>
<evidence type="ECO:0000313" key="1">
    <source>
        <dbReference type="EMBL" id="PWW43033.1"/>
    </source>
</evidence>
<keyword evidence="4" id="KW-1185">Reference proteome</keyword>
<evidence type="ECO:0000313" key="2">
    <source>
        <dbReference type="EMBL" id="RAJ03403.1"/>
    </source>
</evidence>
<proteinExistence type="predicted"/>
<evidence type="ECO:0000313" key="3">
    <source>
        <dbReference type="Proteomes" id="UP000247078"/>
    </source>
</evidence>
<organism evidence="1 3">
    <name type="scientific">Paenibacillus pabuli</name>
    <dbReference type="NCBI Taxonomy" id="1472"/>
    <lineage>
        <taxon>Bacteria</taxon>
        <taxon>Bacillati</taxon>
        <taxon>Bacillota</taxon>
        <taxon>Bacilli</taxon>
        <taxon>Bacillales</taxon>
        <taxon>Paenibacillaceae</taxon>
        <taxon>Paenibacillus</taxon>
    </lineage>
</organism>
<accession>A0A855XXK3</accession>
<dbReference type="Proteomes" id="UP000247078">
    <property type="component" value="Unassembled WGS sequence"/>
</dbReference>
<dbReference type="EMBL" id="QGTZ01000003">
    <property type="protein sequence ID" value="PWW43033.1"/>
    <property type="molecule type" value="Genomic_DNA"/>
</dbReference>